<dbReference type="AlphaFoldDB" id="A0A316Z8G0"/>
<gene>
    <name evidence="2" type="ORF">FA09DRAFT_331379</name>
</gene>
<sequence length="170" mass="18123">MGGQGAARESSTAPGRQPKPRTSARLRCVQADPLPSPLGRGPCTPAHSIERSVMWSVESMSGSRLSGARGSLCCDSSRDPGLACLVQATPMFGCSQVLLIILLSTLSTTLHDPSLHPHLIARGVLIDVHAERDPSCTCRTPSRRAACVRQSPPERRYALCCAPRRSCVHG</sequence>
<dbReference type="Proteomes" id="UP000245946">
    <property type="component" value="Unassembled WGS sequence"/>
</dbReference>
<proteinExistence type="predicted"/>
<dbReference type="EMBL" id="KZ819299">
    <property type="protein sequence ID" value="PWN96525.1"/>
    <property type="molecule type" value="Genomic_DNA"/>
</dbReference>
<reference evidence="2 3" key="1">
    <citation type="journal article" date="2018" name="Mol. Biol. Evol.">
        <title>Broad Genomic Sampling Reveals a Smut Pathogenic Ancestry of the Fungal Clade Ustilaginomycotina.</title>
        <authorList>
            <person name="Kijpornyongpan T."/>
            <person name="Mondo S.J."/>
            <person name="Barry K."/>
            <person name="Sandor L."/>
            <person name="Lee J."/>
            <person name="Lipzen A."/>
            <person name="Pangilinan J."/>
            <person name="LaButti K."/>
            <person name="Hainaut M."/>
            <person name="Henrissat B."/>
            <person name="Grigoriev I.V."/>
            <person name="Spatafora J.W."/>
            <person name="Aime M.C."/>
        </authorList>
    </citation>
    <scope>NUCLEOTIDE SEQUENCE [LARGE SCALE GENOMIC DNA]</scope>
    <source>
        <strain evidence="2 3">MCA 4186</strain>
    </source>
</reference>
<accession>A0A316Z8G0</accession>
<organism evidence="2 3">
    <name type="scientific">Tilletiopsis washingtonensis</name>
    <dbReference type="NCBI Taxonomy" id="58919"/>
    <lineage>
        <taxon>Eukaryota</taxon>
        <taxon>Fungi</taxon>
        <taxon>Dikarya</taxon>
        <taxon>Basidiomycota</taxon>
        <taxon>Ustilaginomycotina</taxon>
        <taxon>Exobasidiomycetes</taxon>
        <taxon>Entylomatales</taxon>
        <taxon>Entylomatales incertae sedis</taxon>
        <taxon>Tilletiopsis</taxon>
    </lineage>
</organism>
<evidence type="ECO:0000313" key="3">
    <source>
        <dbReference type="Proteomes" id="UP000245946"/>
    </source>
</evidence>
<evidence type="ECO:0000313" key="2">
    <source>
        <dbReference type="EMBL" id="PWN96525.1"/>
    </source>
</evidence>
<evidence type="ECO:0000256" key="1">
    <source>
        <dbReference type="SAM" id="MobiDB-lite"/>
    </source>
</evidence>
<keyword evidence="3" id="KW-1185">Reference proteome</keyword>
<dbReference type="RefSeq" id="XP_025596804.1">
    <property type="nucleotide sequence ID" value="XM_025743000.1"/>
</dbReference>
<protein>
    <submittedName>
        <fullName evidence="2">Uncharacterized protein</fullName>
    </submittedName>
</protein>
<name>A0A316Z8G0_9BASI</name>
<dbReference type="GeneID" id="37270544"/>
<feature type="region of interest" description="Disordered" evidence="1">
    <location>
        <begin position="1"/>
        <end position="43"/>
    </location>
</feature>